<dbReference type="CDD" id="cd00616">
    <property type="entry name" value="AHBA_syn"/>
    <property type="match status" value="1"/>
</dbReference>
<protein>
    <submittedName>
        <fullName evidence="4">DegT/DnrJ/EryC1/StrS aminotransferase family protein</fullName>
    </submittedName>
</protein>
<dbReference type="PIRSF" id="PIRSF000390">
    <property type="entry name" value="PLP_StrS"/>
    <property type="match status" value="1"/>
</dbReference>
<gene>
    <name evidence="4" type="ORF">ENR23_08285</name>
</gene>
<keyword evidence="4" id="KW-0808">Transferase</keyword>
<dbReference type="InterPro" id="IPR015422">
    <property type="entry name" value="PyrdxlP-dep_Trfase_small"/>
</dbReference>
<dbReference type="InterPro" id="IPR015421">
    <property type="entry name" value="PyrdxlP-dep_Trfase_major"/>
</dbReference>
<dbReference type="EMBL" id="DSQF01000017">
    <property type="protein sequence ID" value="HGZ43407.1"/>
    <property type="molecule type" value="Genomic_DNA"/>
</dbReference>
<feature type="modified residue" description="N6-(pyridoxal phosphate)lysine" evidence="2">
    <location>
        <position position="184"/>
    </location>
</feature>
<dbReference type="InterPro" id="IPR015424">
    <property type="entry name" value="PyrdxlP-dep_Trfase"/>
</dbReference>
<proteinExistence type="inferred from homology"/>
<dbReference type="PANTHER" id="PTHR30244">
    <property type="entry name" value="TRANSAMINASE"/>
    <property type="match status" value="1"/>
</dbReference>
<dbReference type="InterPro" id="IPR000653">
    <property type="entry name" value="DegT/StrS_aminotransferase"/>
</dbReference>
<comment type="caution">
    <text evidence="4">The sequence shown here is derived from an EMBL/GenBank/DDBJ whole genome shotgun (WGS) entry which is preliminary data.</text>
</comment>
<dbReference type="PANTHER" id="PTHR30244:SF34">
    <property type="entry name" value="DTDP-4-AMINO-4,6-DIDEOXYGALACTOSE TRANSAMINASE"/>
    <property type="match status" value="1"/>
</dbReference>
<dbReference type="Gene3D" id="3.90.1150.10">
    <property type="entry name" value="Aspartate Aminotransferase, domain 1"/>
    <property type="match status" value="1"/>
</dbReference>
<evidence type="ECO:0000256" key="3">
    <source>
        <dbReference type="RuleBase" id="RU004508"/>
    </source>
</evidence>
<evidence type="ECO:0000313" key="4">
    <source>
        <dbReference type="EMBL" id="HGZ43407.1"/>
    </source>
</evidence>
<accession>A0A832IAC4</accession>
<reference evidence="4" key="1">
    <citation type="journal article" date="2020" name="mSystems">
        <title>Genome- and Community-Level Interaction Insights into Carbon Utilization and Element Cycling Functions of Hydrothermarchaeota in Hydrothermal Sediment.</title>
        <authorList>
            <person name="Zhou Z."/>
            <person name="Liu Y."/>
            <person name="Xu W."/>
            <person name="Pan J."/>
            <person name="Luo Z.H."/>
            <person name="Li M."/>
        </authorList>
    </citation>
    <scope>NUCLEOTIDE SEQUENCE [LARGE SCALE GENOMIC DNA]</scope>
    <source>
        <strain evidence="4">SpSt-381</strain>
    </source>
</reference>
<name>A0A832IAC4_UNCEI</name>
<dbReference type="AlphaFoldDB" id="A0A832IAC4"/>
<keyword evidence="2 3" id="KW-0663">Pyridoxal phosphate</keyword>
<dbReference type="Gene3D" id="3.40.640.10">
    <property type="entry name" value="Type I PLP-dependent aspartate aminotransferase-like (Major domain)"/>
    <property type="match status" value="1"/>
</dbReference>
<dbReference type="GO" id="GO:0000271">
    <property type="term" value="P:polysaccharide biosynthetic process"/>
    <property type="evidence" value="ECO:0007669"/>
    <property type="project" value="TreeGrafter"/>
</dbReference>
<sequence>MREHFLPLAVPWIGEREHALVREALESGWITTGPKAHELGRRIAALAGARHGLAVNSATGALHLALAALGVGRGDEVITSTYTFVACVNVIEHVGATPVLVDVEPDTLCLDPAAVEAALGPRTRALLTVDYAGHPCDYGRLLPLAERAGVPIVEDAAHALGAAWRGRPVGSYARVTAFSFYATKNLTTGEGGAAVTDDDALAERLALLSLHGMNRDAWKRYAASGSWYYEVTAPGYKYNFSDVLAAIGLGQLERFEAFQRRRAEIVARYREGLGGVPGVRLPGARADVTHAWHIYPVALELERLACDRARFIQELRAENIGTSVHFIPIHLHPHFRDSLGLREGAFPVAEDAYRRAVTLPLFPRMSDSDVDDVIAAVRKVLAHFAR</sequence>
<keyword evidence="4" id="KW-0032">Aminotransferase</keyword>
<feature type="active site" description="Proton acceptor" evidence="1">
    <location>
        <position position="184"/>
    </location>
</feature>
<dbReference type="SUPFAM" id="SSF53383">
    <property type="entry name" value="PLP-dependent transferases"/>
    <property type="match status" value="1"/>
</dbReference>
<evidence type="ECO:0000256" key="2">
    <source>
        <dbReference type="PIRSR" id="PIRSR000390-2"/>
    </source>
</evidence>
<dbReference type="Pfam" id="PF01041">
    <property type="entry name" value="DegT_DnrJ_EryC1"/>
    <property type="match status" value="1"/>
</dbReference>
<dbReference type="GO" id="GO:0008483">
    <property type="term" value="F:transaminase activity"/>
    <property type="evidence" value="ECO:0007669"/>
    <property type="project" value="UniProtKB-KW"/>
</dbReference>
<organism evidence="4">
    <name type="scientific">Eiseniibacteriota bacterium</name>
    <dbReference type="NCBI Taxonomy" id="2212470"/>
    <lineage>
        <taxon>Bacteria</taxon>
        <taxon>Candidatus Eiseniibacteriota</taxon>
    </lineage>
</organism>
<evidence type="ECO:0000256" key="1">
    <source>
        <dbReference type="PIRSR" id="PIRSR000390-1"/>
    </source>
</evidence>
<dbReference type="GO" id="GO:0030170">
    <property type="term" value="F:pyridoxal phosphate binding"/>
    <property type="evidence" value="ECO:0007669"/>
    <property type="project" value="TreeGrafter"/>
</dbReference>
<comment type="similarity">
    <text evidence="3">Belongs to the DegT/DnrJ/EryC1 family.</text>
</comment>